<sequence length="249" mass="26944">MSIFLLSLLIAAIVCGGVLWRRPDARAAASGAWEAGKSQAVREFRDGYTFAQQKLRAGNPRAINPRRWASWGLAATYGACKTIAAANRIRRSAWDGGRDRYRQWKDSQPVDGEVIEAVVVKRDDQPAPPPATDQPAPEAQKPTSQPEPADDSKPQPEPAPSPEAEPVQEGTEMQTEATGLTSYATAHQEFAQELRNQMSGSENLAASMAEILNENSDLLGETAQLQDLLNQAAGVAERIANRALEVANN</sequence>
<keyword evidence="3" id="KW-1185">Reference proteome</keyword>
<evidence type="ECO:0000313" key="2">
    <source>
        <dbReference type="EMBL" id="TDD54615.1"/>
    </source>
</evidence>
<reference evidence="2 3" key="1">
    <citation type="submission" date="2019-03" db="EMBL/GenBank/DDBJ databases">
        <title>Draft genome sequences of novel Actinobacteria.</title>
        <authorList>
            <person name="Sahin N."/>
            <person name="Ay H."/>
            <person name="Saygin H."/>
        </authorList>
    </citation>
    <scope>NUCLEOTIDE SEQUENCE [LARGE SCALE GENOMIC DNA]</scope>
    <source>
        <strain evidence="2 3">CH32</strain>
    </source>
</reference>
<dbReference type="AlphaFoldDB" id="A0A4R4Z8V1"/>
<protein>
    <submittedName>
        <fullName evidence="2">Uncharacterized protein</fullName>
    </submittedName>
</protein>
<comment type="caution">
    <text evidence="2">The sequence shown here is derived from an EMBL/GenBank/DDBJ whole genome shotgun (WGS) entry which is preliminary data.</text>
</comment>
<dbReference type="RefSeq" id="WP_132609262.1">
    <property type="nucleotide sequence ID" value="NZ_SMKQ01000008.1"/>
</dbReference>
<feature type="region of interest" description="Disordered" evidence="1">
    <location>
        <begin position="121"/>
        <end position="176"/>
    </location>
</feature>
<dbReference type="EMBL" id="SMKQ01000008">
    <property type="protein sequence ID" value="TDD54615.1"/>
    <property type="molecule type" value="Genomic_DNA"/>
</dbReference>
<evidence type="ECO:0000313" key="3">
    <source>
        <dbReference type="Proteomes" id="UP000295302"/>
    </source>
</evidence>
<gene>
    <name evidence="2" type="ORF">E1286_05345</name>
</gene>
<name>A0A4R4Z8V1_9ACTN</name>
<proteinExistence type="predicted"/>
<accession>A0A4R4Z8V1</accession>
<organism evidence="2 3">
    <name type="scientific">Nonomuraea terrae</name>
    <dbReference type="NCBI Taxonomy" id="2530383"/>
    <lineage>
        <taxon>Bacteria</taxon>
        <taxon>Bacillati</taxon>
        <taxon>Actinomycetota</taxon>
        <taxon>Actinomycetes</taxon>
        <taxon>Streptosporangiales</taxon>
        <taxon>Streptosporangiaceae</taxon>
        <taxon>Nonomuraea</taxon>
    </lineage>
</organism>
<evidence type="ECO:0000256" key="1">
    <source>
        <dbReference type="SAM" id="MobiDB-lite"/>
    </source>
</evidence>
<dbReference type="Proteomes" id="UP000295302">
    <property type="component" value="Unassembled WGS sequence"/>
</dbReference>